<dbReference type="EMBL" id="KN847521">
    <property type="protein sequence ID" value="KIV94427.1"/>
    <property type="molecule type" value="Genomic_DNA"/>
</dbReference>
<protein>
    <submittedName>
        <fullName evidence="1">Uncharacterized protein</fullName>
    </submittedName>
</protein>
<name>A0A0D1ZIM6_EXOME</name>
<accession>A0A0D1ZIM6</accession>
<dbReference type="STRING" id="212818.A0A0D1ZIM6"/>
<reference evidence="1 2" key="1">
    <citation type="submission" date="2015-01" db="EMBL/GenBank/DDBJ databases">
        <title>The Genome Sequence of Exophiala mesophila CBS40295.</title>
        <authorList>
            <consortium name="The Broad Institute Genomics Platform"/>
            <person name="Cuomo C."/>
            <person name="de Hoog S."/>
            <person name="Gorbushina A."/>
            <person name="Stielow B."/>
            <person name="Teixiera M."/>
            <person name="Abouelleil A."/>
            <person name="Chapman S.B."/>
            <person name="Priest M."/>
            <person name="Young S.K."/>
            <person name="Wortman J."/>
            <person name="Nusbaum C."/>
            <person name="Birren B."/>
        </authorList>
    </citation>
    <scope>NUCLEOTIDE SEQUENCE [LARGE SCALE GENOMIC DNA]</scope>
    <source>
        <strain evidence="1 2">CBS 40295</strain>
    </source>
</reference>
<dbReference type="Proteomes" id="UP000054302">
    <property type="component" value="Unassembled WGS sequence"/>
</dbReference>
<evidence type="ECO:0000313" key="1">
    <source>
        <dbReference type="EMBL" id="KIV94427.1"/>
    </source>
</evidence>
<dbReference type="GeneID" id="27320039"/>
<dbReference type="AlphaFoldDB" id="A0A0D1ZIM6"/>
<dbReference type="RefSeq" id="XP_016226001.1">
    <property type="nucleotide sequence ID" value="XM_016366483.1"/>
</dbReference>
<keyword evidence="2" id="KW-1185">Reference proteome</keyword>
<dbReference type="VEuPathDB" id="FungiDB:PV10_02194"/>
<dbReference type="HOGENOM" id="CLU_069181_0_0_1"/>
<evidence type="ECO:0000313" key="2">
    <source>
        <dbReference type="Proteomes" id="UP000054302"/>
    </source>
</evidence>
<proteinExistence type="predicted"/>
<gene>
    <name evidence="1" type="ORF">PV10_02194</name>
</gene>
<dbReference type="OMA" id="HFQYCKL"/>
<sequence length="235" mass="26698">MAKFSGRTRKVLVLAASSPLLGLAGWRFWTRHSFFEPFTSETDPLFQSAYLQKFNPHHNPSEDDCCVRLVPLTRLRADLGEDALNGGPKLIEAFAAGLWGGFGFAIQRAIMKRAFLNDTNKNDLWEKEELLKSLYEPGTIVSDHFIVLEKTPRAIILRGGLSPRESPNEPREMDNICEMTVDVNKEGNAAVFRYKNIYFQGLGHQKSKPFSPPMVWLHRQYCLLLIEAAVRNCIE</sequence>
<organism evidence="1 2">
    <name type="scientific">Exophiala mesophila</name>
    <name type="common">Black yeast-like fungus</name>
    <dbReference type="NCBI Taxonomy" id="212818"/>
    <lineage>
        <taxon>Eukaryota</taxon>
        <taxon>Fungi</taxon>
        <taxon>Dikarya</taxon>
        <taxon>Ascomycota</taxon>
        <taxon>Pezizomycotina</taxon>
        <taxon>Eurotiomycetes</taxon>
        <taxon>Chaetothyriomycetidae</taxon>
        <taxon>Chaetothyriales</taxon>
        <taxon>Herpotrichiellaceae</taxon>
        <taxon>Exophiala</taxon>
    </lineage>
</organism>
<dbReference type="OrthoDB" id="4436466at2759"/>